<dbReference type="Pfam" id="PF14155">
    <property type="entry name" value="DUF4307"/>
    <property type="match status" value="1"/>
</dbReference>
<protein>
    <submittedName>
        <fullName evidence="2">Flagellar basal body-associated protein FliL</fullName>
    </submittedName>
</protein>
<keyword evidence="2" id="KW-0966">Cell projection</keyword>
<keyword evidence="1" id="KW-0472">Membrane</keyword>
<evidence type="ECO:0000313" key="2">
    <source>
        <dbReference type="EMBL" id="MBB5830701.1"/>
    </source>
</evidence>
<reference evidence="2 3" key="1">
    <citation type="submission" date="2020-08" db="EMBL/GenBank/DDBJ databases">
        <title>Sequencing the genomes of 1000 actinobacteria strains.</title>
        <authorList>
            <person name="Klenk H.-P."/>
        </authorList>
    </citation>
    <scope>NUCLEOTIDE SEQUENCE [LARGE SCALE GENOMIC DNA]</scope>
    <source>
        <strain evidence="2 3">DSM 28796</strain>
    </source>
</reference>
<keyword evidence="1" id="KW-1133">Transmembrane helix</keyword>
<dbReference type="RefSeq" id="WP_184324281.1">
    <property type="nucleotide sequence ID" value="NZ_JACHLZ010000001.1"/>
</dbReference>
<keyword evidence="2" id="KW-0282">Flagellum</keyword>
<feature type="transmembrane region" description="Helical" evidence="1">
    <location>
        <begin position="24"/>
        <end position="44"/>
    </location>
</feature>
<comment type="caution">
    <text evidence="2">The sequence shown here is derived from an EMBL/GenBank/DDBJ whole genome shotgun (WGS) entry which is preliminary data.</text>
</comment>
<dbReference type="Proteomes" id="UP000588158">
    <property type="component" value="Unassembled WGS sequence"/>
</dbReference>
<dbReference type="InterPro" id="IPR025443">
    <property type="entry name" value="DUF4307"/>
</dbReference>
<evidence type="ECO:0000256" key="1">
    <source>
        <dbReference type="SAM" id="Phobius"/>
    </source>
</evidence>
<name>A0A841AAP7_9MICO</name>
<proteinExistence type="predicted"/>
<gene>
    <name evidence="2" type="ORF">HNR70_000514</name>
</gene>
<evidence type="ECO:0000313" key="3">
    <source>
        <dbReference type="Proteomes" id="UP000588158"/>
    </source>
</evidence>
<accession>A0A841AAP7</accession>
<organism evidence="2 3">
    <name type="scientific">Brachybacterium aquaticum</name>
    <dbReference type="NCBI Taxonomy" id="1432564"/>
    <lineage>
        <taxon>Bacteria</taxon>
        <taxon>Bacillati</taxon>
        <taxon>Actinomycetota</taxon>
        <taxon>Actinomycetes</taxon>
        <taxon>Micrococcales</taxon>
        <taxon>Dermabacteraceae</taxon>
        <taxon>Brachybacterium</taxon>
    </lineage>
</organism>
<dbReference type="AlphaFoldDB" id="A0A841AAP7"/>
<keyword evidence="2" id="KW-0969">Cilium</keyword>
<sequence>METTQDRQAQRYGGPLIPARTAKILMIVLAVVFTAAVIVVGAWLSRTDIRYDVVSYEHLAADRIGVEFVVTMDPGTEATCRIQAMNEGRAQVGFVETTIPAQDARQSVHHVEISTQGEAVSAEVVSCSVL</sequence>
<dbReference type="EMBL" id="JACHLZ010000001">
    <property type="protein sequence ID" value="MBB5830701.1"/>
    <property type="molecule type" value="Genomic_DNA"/>
</dbReference>
<keyword evidence="3" id="KW-1185">Reference proteome</keyword>
<keyword evidence="1" id="KW-0812">Transmembrane</keyword>